<sequence length="286" mass="31265">MSNNLKDDRFSLLIEILPLIKQYAGCTFVIKYGGSAMESILLQSAVIKDICFLYSMGIKIILVHGGGPFINHWLTKLDMKTMFKDGVRITDSKTMEIVEMVLVGKVNKQLVSLFNQNRVSSIGLSGKDANLISSSPLFKSSDNLVGKIDTINIEILQLLLNNNYIPIIASVGMGINNQTHNINADTAAGCIAQSLKADKLILLTDTQGILLDINDSSSLIKKLNLGDIDQLRKKSIISGGMIPKVDCCIAALKSNVNSAHIIDGRIQHALLYEIFTKDRIGSMITL</sequence>
<dbReference type="GO" id="GO:0005737">
    <property type="term" value="C:cytoplasm"/>
    <property type="evidence" value="ECO:0007669"/>
    <property type="project" value="InterPro"/>
</dbReference>
<feature type="binding site" evidence="8">
    <location>
        <position position="88"/>
    </location>
    <ligand>
        <name>substrate</name>
    </ligand>
</feature>
<dbReference type="EMBL" id="KT266849">
    <property type="protein sequence ID" value="AMJ16895.1"/>
    <property type="molecule type" value="Genomic_DNA"/>
</dbReference>
<evidence type="ECO:0000256" key="5">
    <source>
        <dbReference type="ARBA" id="ARBA00022741"/>
    </source>
</evidence>
<name>A0A1I9KQK0_9FLOR</name>
<comment type="function">
    <text evidence="8">Catalyzes the ATP-dependent phosphorylation of N-acetyl-L-glutamate.</text>
</comment>
<dbReference type="PANTHER" id="PTHR23342">
    <property type="entry name" value="N-ACETYLGLUTAMATE SYNTHASE"/>
    <property type="match status" value="1"/>
</dbReference>
<comment type="similarity">
    <text evidence="8">Belongs to the acetylglutamate kinase family. ArgB subfamily.</text>
</comment>
<keyword evidence="6 8" id="KW-0418">Kinase</keyword>
<accession>A0A1I9KQK0</accession>
<feature type="site" description="Transition state stabilizer" evidence="8">
    <location>
        <position position="31"/>
    </location>
</feature>
<feature type="site" description="Transition state stabilizer" evidence="8">
    <location>
        <position position="244"/>
    </location>
</feature>
<dbReference type="PRINTS" id="PR00474">
    <property type="entry name" value="GLU5KINASE"/>
</dbReference>
<organism evidence="10">
    <name type="scientific">Membranoptera platyphylla</name>
    <dbReference type="NCBI Taxonomy" id="1204437"/>
    <lineage>
        <taxon>Eukaryota</taxon>
        <taxon>Rhodophyta</taxon>
        <taxon>Florideophyceae</taxon>
        <taxon>Rhodymeniophycidae</taxon>
        <taxon>Ceramiales</taxon>
        <taxon>Delesseriaceae</taxon>
        <taxon>Membranoptera</taxon>
    </lineage>
</organism>
<dbReference type="FunFam" id="3.40.1160.10:FF:000004">
    <property type="entry name" value="Acetylglutamate kinase"/>
    <property type="match status" value="1"/>
</dbReference>
<geneLocation type="plastid" evidence="10"/>
<dbReference type="RefSeq" id="YP_009326638.1">
    <property type="nucleotide sequence ID" value="NC_032041.1"/>
</dbReference>
<dbReference type="EC" id="2.7.2.8" evidence="8"/>
<evidence type="ECO:0000259" key="9">
    <source>
        <dbReference type="Pfam" id="PF00696"/>
    </source>
</evidence>
<evidence type="ECO:0000256" key="7">
    <source>
        <dbReference type="ARBA" id="ARBA00022840"/>
    </source>
</evidence>
<proteinExistence type="inferred from homology"/>
<dbReference type="GeneID" id="30511680"/>
<feature type="domain" description="Aspartate/glutamate/uridylate kinase" evidence="9">
    <location>
        <begin position="27"/>
        <end position="263"/>
    </location>
</feature>
<dbReference type="GO" id="GO:0042450">
    <property type="term" value="P:L-arginine biosynthetic process via ornithine"/>
    <property type="evidence" value="ECO:0007669"/>
    <property type="project" value="UniProtKB-UniRule"/>
</dbReference>
<comment type="pathway">
    <text evidence="1 8">Amino-acid biosynthesis; L-arginine biosynthesis; N(2)-acetyl-L-ornithine from L-glutamate: step 2/4.</text>
</comment>
<dbReference type="InterPro" id="IPR001057">
    <property type="entry name" value="Glu/AcGlu_kinase"/>
</dbReference>
<keyword evidence="5 8" id="KW-0547">Nucleotide-binding</keyword>
<dbReference type="GO" id="GO:0003991">
    <property type="term" value="F:acetylglutamate kinase activity"/>
    <property type="evidence" value="ECO:0007669"/>
    <property type="project" value="UniProtKB-UniRule"/>
</dbReference>
<evidence type="ECO:0000256" key="2">
    <source>
        <dbReference type="ARBA" id="ARBA00022571"/>
    </source>
</evidence>
<evidence type="ECO:0000256" key="4">
    <source>
        <dbReference type="ARBA" id="ARBA00022679"/>
    </source>
</evidence>
<protein>
    <recommendedName>
        <fullName evidence="8">Acetylglutamate kinase</fullName>
        <ecNumber evidence="8">2.7.2.8</ecNumber>
    </recommendedName>
    <alternativeName>
        <fullName evidence="8">N-acetyl-L-glutamate 5-phosphotransferase</fullName>
    </alternativeName>
    <alternativeName>
        <fullName evidence="8">NAG kinase</fullName>
        <shortName evidence="8">NAGK</shortName>
    </alternativeName>
</protein>
<feature type="binding site" evidence="8">
    <location>
        <begin position="66"/>
        <end position="67"/>
    </location>
    <ligand>
        <name>substrate</name>
    </ligand>
</feature>
<dbReference type="SUPFAM" id="SSF53633">
    <property type="entry name" value="Carbamate kinase-like"/>
    <property type="match status" value="1"/>
</dbReference>
<dbReference type="InterPro" id="IPR004662">
    <property type="entry name" value="AcgluKinase_fam"/>
</dbReference>
<comment type="catalytic activity">
    <reaction evidence="8">
        <text>N-acetyl-L-glutamate + ATP = N-acetyl-L-glutamyl 5-phosphate + ADP</text>
        <dbReference type="Rhea" id="RHEA:14629"/>
        <dbReference type="ChEBI" id="CHEBI:30616"/>
        <dbReference type="ChEBI" id="CHEBI:44337"/>
        <dbReference type="ChEBI" id="CHEBI:57936"/>
        <dbReference type="ChEBI" id="CHEBI:456216"/>
        <dbReference type="EC" id="2.7.2.8"/>
    </reaction>
</comment>
<keyword evidence="3 8" id="KW-0028">Amino-acid biosynthesis</keyword>
<dbReference type="AlphaFoldDB" id="A0A1I9KQK0"/>
<dbReference type="InterPro" id="IPR036393">
    <property type="entry name" value="AceGlu_kinase-like_sf"/>
</dbReference>
<keyword evidence="10" id="KW-0934">Plastid</keyword>
<evidence type="ECO:0000256" key="6">
    <source>
        <dbReference type="ARBA" id="ARBA00022777"/>
    </source>
</evidence>
<dbReference type="InterPro" id="IPR041727">
    <property type="entry name" value="NAGK-C"/>
</dbReference>
<dbReference type="InterPro" id="IPR037528">
    <property type="entry name" value="ArgB"/>
</dbReference>
<dbReference type="HAMAP" id="MF_00082">
    <property type="entry name" value="ArgB"/>
    <property type="match status" value="1"/>
</dbReference>
<evidence type="ECO:0000256" key="1">
    <source>
        <dbReference type="ARBA" id="ARBA00004828"/>
    </source>
</evidence>
<dbReference type="PIRSF" id="PIRSF000728">
    <property type="entry name" value="NAGK"/>
    <property type="match status" value="1"/>
</dbReference>
<keyword evidence="2 8" id="KW-0055">Arginine biosynthesis</keyword>
<keyword evidence="4 8" id="KW-0808">Transferase</keyword>
<gene>
    <name evidence="8 10" type="primary">argB</name>
</gene>
<evidence type="ECO:0000256" key="3">
    <source>
        <dbReference type="ARBA" id="ARBA00022605"/>
    </source>
</evidence>
<dbReference type="Pfam" id="PF00696">
    <property type="entry name" value="AA_kinase"/>
    <property type="match status" value="1"/>
</dbReference>
<dbReference type="CDD" id="cd04250">
    <property type="entry name" value="AAK_NAGK-C"/>
    <property type="match status" value="1"/>
</dbReference>
<dbReference type="PANTHER" id="PTHR23342:SF0">
    <property type="entry name" value="N-ACETYLGLUTAMATE SYNTHASE, MITOCHONDRIAL"/>
    <property type="match status" value="1"/>
</dbReference>
<dbReference type="UniPathway" id="UPA00068">
    <property type="reaction ID" value="UER00107"/>
</dbReference>
<evidence type="ECO:0000313" key="10">
    <source>
        <dbReference type="EMBL" id="AMJ16895.1"/>
    </source>
</evidence>
<dbReference type="InterPro" id="IPR001048">
    <property type="entry name" value="Asp/Glu/Uridylate_kinase"/>
</dbReference>
<dbReference type="GO" id="GO:0005524">
    <property type="term" value="F:ATP binding"/>
    <property type="evidence" value="ECO:0007669"/>
    <property type="project" value="UniProtKB-UniRule"/>
</dbReference>
<keyword evidence="7 8" id="KW-0067">ATP-binding</keyword>
<reference evidence="10" key="1">
    <citation type="submission" date="2015-07" db="EMBL/GenBank/DDBJ databases">
        <title>Molecular Investigation of Pacific North American Membranoptera.</title>
        <authorList>
            <person name="Hughey J.R."/>
            <person name="Hommersand M.H."/>
            <person name="Miller K.A."/>
            <person name="Fuller T."/>
            <person name="Lin S.-M."/>
            <person name="Gabrielson P.W."/>
        </authorList>
    </citation>
    <scope>NUCLEOTIDE SEQUENCE</scope>
</reference>
<evidence type="ECO:0000256" key="8">
    <source>
        <dbReference type="HAMAP-Rule" id="MF_00082"/>
    </source>
</evidence>
<feature type="binding site" evidence="8">
    <location>
        <position position="181"/>
    </location>
    <ligand>
        <name>substrate</name>
    </ligand>
</feature>
<dbReference type="Gene3D" id="3.40.1160.10">
    <property type="entry name" value="Acetylglutamate kinase-like"/>
    <property type="match status" value="1"/>
</dbReference>
<dbReference type="NCBIfam" id="TIGR00761">
    <property type="entry name" value="argB"/>
    <property type="match status" value="1"/>
</dbReference>